<gene>
    <name evidence="1" type="ORF">HaLaN_13566</name>
</gene>
<feature type="non-terminal residue" evidence="1">
    <location>
        <position position="1"/>
    </location>
</feature>
<reference evidence="1 2" key="1">
    <citation type="submission" date="2020-02" db="EMBL/GenBank/DDBJ databases">
        <title>Draft genome sequence of Haematococcus lacustris strain NIES-144.</title>
        <authorList>
            <person name="Morimoto D."/>
            <person name="Nakagawa S."/>
            <person name="Yoshida T."/>
            <person name="Sawayama S."/>
        </authorList>
    </citation>
    <scope>NUCLEOTIDE SEQUENCE [LARGE SCALE GENOMIC DNA]</scope>
    <source>
        <strain evidence="1 2">NIES-144</strain>
    </source>
</reference>
<feature type="non-terminal residue" evidence="1">
    <location>
        <position position="48"/>
    </location>
</feature>
<organism evidence="1 2">
    <name type="scientific">Haematococcus lacustris</name>
    <name type="common">Green alga</name>
    <name type="synonym">Haematococcus pluvialis</name>
    <dbReference type="NCBI Taxonomy" id="44745"/>
    <lineage>
        <taxon>Eukaryota</taxon>
        <taxon>Viridiplantae</taxon>
        <taxon>Chlorophyta</taxon>
        <taxon>core chlorophytes</taxon>
        <taxon>Chlorophyceae</taxon>
        <taxon>CS clade</taxon>
        <taxon>Chlamydomonadales</taxon>
        <taxon>Haematococcaceae</taxon>
        <taxon>Haematococcus</taxon>
    </lineage>
</organism>
<proteinExistence type="predicted"/>
<dbReference type="AlphaFoldDB" id="A0A699Z4L6"/>
<dbReference type="SUPFAM" id="SSF52490">
    <property type="entry name" value="Tubulin nucleotide-binding domain-like"/>
    <property type="match status" value="1"/>
</dbReference>
<name>A0A699Z4L6_HAELA</name>
<dbReference type="Proteomes" id="UP000485058">
    <property type="component" value="Unassembled WGS sequence"/>
</dbReference>
<accession>A0A699Z4L6</accession>
<dbReference type="Gene3D" id="3.40.50.1440">
    <property type="entry name" value="Tubulin/FtsZ, GTPase domain"/>
    <property type="match status" value="1"/>
</dbReference>
<dbReference type="InterPro" id="IPR004057">
    <property type="entry name" value="Epsilon_tubulin"/>
</dbReference>
<dbReference type="InterPro" id="IPR036525">
    <property type="entry name" value="Tubulin/FtsZ_GTPase_sf"/>
</dbReference>
<keyword evidence="2" id="KW-1185">Reference proteome</keyword>
<comment type="caution">
    <text evidence="1">The sequence shown here is derived from an EMBL/GenBank/DDBJ whole genome shotgun (WGS) entry which is preliminary data.</text>
</comment>
<evidence type="ECO:0000313" key="1">
    <source>
        <dbReference type="EMBL" id="GFH17031.1"/>
    </source>
</evidence>
<evidence type="ECO:0000313" key="2">
    <source>
        <dbReference type="Proteomes" id="UP000485058"/>
    </source>
</evidence>
<dbReference type="PRINTS" id="PR01519">
    <property type="entry name" value="EPSLNTUBULIN"/>
</dbReference>
<protein>
    <submittedName>
        <fullName evidence="1">Uncharacterized protein</fullName>
    </submittedName>
</protein>
<dbReference type="EMBL" id="BLLF01001086">
    <property type="protein sequence ID" value="GFH17031.1"/>
    <property type="molecule type" value="Genomic_DNA"/>
</dbReference>
<sequence length="48" mass="5199">MECGVINEMLKGPLGDVLDTQQLISDVSGAGNNWAHGNHCYGPQYHDL</sequence>